<gene>
    <name evidence="2" type="ORF">KsCSTR_28430</name>
</gene>
<dbReference type="Proteomes" id="UP000501926">
    <property type="component" value="Chromosome"/>
</dbReference>
<evidence type="ECO:0000313" key="3">
    <source>
        <dbReference type="Proteomes" id="UP000501926"/>
    </source>
</evidence>
<name>A0A6G7GS02_KUEST</name>
<reference evidence="2 3" key="1">
    <citation type="submission" date="2020-02" db="EMBL/GenBank/DDBJ databases">
        <title>Newly sequenced genome of strain CSTR1 showed variability in Candidatus Kuenenia stuttgartiensis genomes.</title>
        <authorList>
            <person name="Ding C."/>
            <person name="Adrian L."/>
        </authorList>
    </citation>
    <scope>NUCLEOTIDE SEQUENCE [LARGE SCALE GENOMIC DNA]</scope>
    <source>
        <strain evidence="2 3">CSTR1</strain>
    </source>
</reference>
<dbReference type="AlphaFoldDB" id="A0A6G7GS02"/>
<organism evidence="2 3">
    <name type="scientific">Kuenenia stuttgartiensis</name>
    <dbReference type="NCBI Taxonomy" id="174633"/>
    <lineage>
        <taxon>Bacteria</taxon>
        <taxon>Pseudomonadati</taxon>
        <taxon>Planctomycetota</taxon>
        <taxon>Candidatus Brocadiia</taxon>
        <taxon>Candidatus Brocadiales</taxon>
        <taxon>Candidatus Brocadiaceae</taxon>
        <taxon>Candidatus Kuenenia</taxon>
    </lineage>
</organism>
<keyword evidence="1" id="KW-0472">Membrane</keyword>
<keyword evidence="1" id="KW-0812">Transmembrane</keyword>
<protein>
    <submittedName>
        <fullName evidence="2">Uncharacterized protein</fullName>
    </submittedName>
</protein>
<feature type="transmembrane region" description="Helical" evidence="1">
    <location>
        <begin position="6"/>
        <end position="25"/>
    </location>
</feature>
<dbReference type="RefSeq" id="WP_205713302.1">
    <property type="nucleotide sequence ID" value="NZ_CP049055.1"/>
</dbReference>
<dbReference type="EMBL" id="CP049055">
    <property type="protein sequence ID" value="QII12221.1"/>
    <property type="molecule type" value="Genomic_DNA"/>
</dbReference>
<evidence type="ECO:0000313" key="2">
    <source>
        <dbReference type="EMBL" id="QII12221.1"/>
    </source>
</evidence>
<keyword evidence="1" id="KW-1133">Transmembrane helix</keyword>
<accession>A0A6G7GS02</accession>
<proteinExistence type="predicted"/>
<sequence length="141" mass="16457">MPYNIKYFRGNIHVFLHIFVFYVLMENFDSAMRNGKGAKDRITMLPELLKKPLQDHLLKVRTVHERDLAEGWGRVQARCFGSQVSQRASRLALAMGLSAVEQMEKHVTVHPFWFVPVFEKDTPLSRREYKKSPLGRGLRGW</sequence>
<evidence type="ECO:0000256" key="1">
    <source>
        <dbReference type="SAM" id="Phobius"/>
    </source>
</evidence>